<keyword evidence="2" id="KW-1185">Reference proteome</keyword>
<evidence type="ECO:0000313" key="1">
    <source>
        <dbReference type="EMBL" id="MPC33848.1"/>
    </source>
</evidence>
<dbReference type="Proteomes" id="UP000324222">
    <property type="component" value="Unassembled WGS sequence"/>
</dbReference>
<comment type="caution">
    <text evidence="1">The sequence shown here is derived from an EMBL/GenBank/DDBJ whole genome shotgun (WGS) entry which is preliminary data.</text>
</comment>
<accession>A0A5B7EKJ0</accession>
<proteinExistence type="predicted"/>
<protein>
    <submittedName>
        <fullName evidence="1">Uncharacterized protein</fullName>
    </submittedName>
</protein>
<dbReference type="EMBL" id="VSRR010002923">
    <property type="protein sequence ID" value="MPC33848.1"/>
    <property type="molecule type" value="Genomic_DNA"/>
</dbReference>
<dbReference type="AlphaFoldDB" id="A0A5B7EKJ0"/>
<sequence>MGTAMPNLLSRTLLPHSAALTQALNCVIHIPVTPQTGWRGRHEVPIVNMVCTHRLPQALGSGQVVAGDPPPRSHCLSASTTFLISNVSTSETVLTLAARVTLETLHKTVACIVMAELS</sequence>
<organism evidence="1 2">
    <name type="scientific">Portunus trituberculatus</name>
    <name type="common">Swimming crab</name>
    <name type="synonym">Neptunus trituberculatus</name>
    <dbReference type="NCBI Taxonomy" id="210409"/>
    <lineage>
        <taxon>Eukaryota</taxon>
        <taxon>Metazoa</taxon>
        <taxon>Ecdysozoa</taxon>
        <taxon>Arthropoda</taxon>
        <taxon>Crustacea</taxon>
        <taxon>Multicrustacea</taxon>
        <taxon>Malacostraca</taxon>
        <taxon>Eumalacostraca</taxon>
        <taxon>Eucarida</taxon>
        <taxon>Decapoda</taxon>
        <taxon>Pleocyemata</taxon>
        <taxon>Brachyura</taxon>
        <taxon>Eubrachyura</taxon>
        <taxon>Portunoidea</taxon>
        <taxon>Portunidae</taxon>
        <taxon>Portuninae</taxon>
        <taxon>Portunus</taxon>
    </lineage>
</organism>
<reference evidence="1 2" key="1">
    <citation type="submission" date="2019-05" db="EMBL/GenBank/DDBJ databases">
        <title>Another draft genome of Portunus trituberculatus and its Hox gene families provides insights of decapod evolution.</title>
        <authorList>
            <person name="Jeong J.-H."/>
            <person name="Song I."/>
            <person name="Kim S."/>
            <person name="Choi T."/>
            <person name="Kim D."/>
            <person name="Ryu S."/>
            <person name="Kim W."/>
        </authorList>
    </citation>
    <scope>NUCLEOTIDE SEQUENCE [LARGE SCALE GENOMIC DNA]</scope>
    <source>
        <tissue evidence="1">Muscle</tissue>
    </source>
</reference>
<evidence type="ECO:0000313" key="2">
    <source>
        <dbReference type="Proteomes" id="UP000324222"/>
    </source>
</evidence>
<name>A0A5B7EKJ0_PORTR</name>
<gene>
    <name evidence="1" type="ORF">E2C01_027215</name>
</gene>